<accession>A0AA39QDW8</accession>
<organism evidence="1 2">
    <name type="scientific">Armillaria luteobubalina</name>
    <dbReference type="NCBI Taxonomy" id="153913"/>
    <lineage>
        <taxon>Eukaryota</taxon>
        <taxon>Fungi</taxon>
        <taxon>Dikarya</taxon>
        <taxon>Basidiomycota</taxon>
        <taxon>Agaricomycotina</taxon>
        <taxon>Agaricomycetes</taxon>
        <taxon>Agaricomycetidae</taxon>
        <taxon>Agaricales</taxon>
        <taxon>Marasmiineae</taxon>
        <taxon>Physalacriaceae</taxon>
        <taxon>Armillaria</taxon>
    </lineage>
</organism>
<evidence type="ECO:0000313" key="1">
    <source>
        <dbReference type="EMBL" id="KAK0501107.1"/>
    </source>
</evidence>
<dbReference type="Proteomes" id="UP001175228">
    <property type="component" value="Unassembled WGS sequence"/>
</dbReference>
<evidence type="ECO:0008006" key="3">
    <source>
        <dbReference type="Google" id="ProtNLM"/>
    </source>
</evidence>
<protein>
    <recommendedName>
        <fullName evidence="3">F-box domain-containing protein</fullName>
    </recommendedName>
</protein>
<proteinExistence type="predicted"/>
<name>A0AA39QDW8_9AGAR</name>
<dbReference type="EMBL" id="JAUEPU010000007">
    <property type="protein sequence ID" value="KAK0501107.1"/>
    <property type="molecule type" value="Genomic_DNA"/>
</dbReference>
<keyword evidence="2" id="KW-1185">Reference proteome</keyword>
<sequence>MAKLRRSKKTKAFIEDNLALQVSSRGPSKPSLFPSLPLELHTEICSYLMELPEDSRATESGLFDPVFLYRTRTLLALTQTCRSLRQSYFHIAWKSLSIVSDDRICNPSSIFIPKFRYNSIAREILNRMAFLVHHPHRALLVIDVSITLVDHAAKAVLPTFAKALNLLTNLKTLRVFVPLDAHFQHTSIIEESFKTIVLPSLKILSLPVTFAPFLSCCPNVQKVYCNSKNSCWSERLSRQFIETAATHCLTLDSLRFLWPLVDQNLLALVATRLPRLHELGMFLIRSKTTFMDALSLISGMSHIRALYLESCASPNSSEFPCEDRMAIEAAATALRSVPANDGEVKSLIIDWDLLSERIRFIFESSGNSPFLLDSPTSKHALVDRS</sequence>
<reference evidence="1" key="1">
    <citation type="submission" date="2023-06" db="EMBL/GenBank/DDBJ databases">
        <authorList>
            <consortium name="Lawrence Berkeley National Laboratory"/>
            <person name="Ahrendt S."/>
            <person name="Sahu N."/>
            <person name="Indic B."/>
            <person name="Wong-Bajracharya J."/>
            <person name="Merenyi Z."/>
            <person name="Ke H.-M."/>
            <person name="Monk M."/>
            <person name="Kocsube S."/>
            <person name="Drula E."/>
            <person name="Lipzen A."/>
            <person name="Balint B."/>
            <person name="Henrissat B."/>
            <person name="Andreopoulos B."/>
            <person name="Martin F.M."/>
            <person name="Harder C.B."/>
            <person name="Rigling D."/>
            <person name="Ford K.L."/>
            <person name="Foster G.D."/>
            <person name="Pangilinan J."/>
            <person name="Papanicolaou A."/>
            <person name="Barry K."/>
            <person name="LaButti K."/>
            <person name="Viragh M."/>
            <person name="Koriabine M."/>
            <person name="Yan M."/>
            <person name="Riley R."/>
            <person name="Champramary S."/>
            <person name="Plett K.L."/>
            <person name="Tsai I.J."/>
            <person name="Slot J."/>
            <person name="Sipos G."/>
            <person name="Plett J."/>
            <person name="Nagy L.G."/>
            <person name="Grigoriev I.V."/>
        </authorList>
    </citation>
    <scope>NUCLEOTIDE SEQUENCE</scope>
    <source>
        <strain evidence="1">HWK02</strain>
    </source>
</reference>
<dbReference type="AlphaFoldDB" id="A0AA39QDW8"/>
<gene>
    <name evidence="1" type="ORF">EDD18DRAFT_1348580</name>
</gene>
<evidence type="ECO:0000313" key="2">
    <source>
        <dbReference type="Proteomes" id="UP001175228"/>
    </source>
</evidence>
<comment type="caution">
    <text evidence="1">The sequence shown here is derived from an EMBL/GenBank/DDBJ whole genome shotgun (WGS) entry which is preliminary data.</text>
</comment>